<reference evidence="13" key="1">
    <citation type="journal article" date="2021" name="Open Biol.">
        <title>Shared evolutionary footprints suggest mitochondrial oxidative damage underlies multiple complex I losses in fungi.</title>
        <authorList>
            <person name="Schikora-Tamarit M.A."/>
            <person name="Marcet-Houben M."/>
            <person name="Nosek J."/>
            <person name="Gabaldon T."/>
        </authorList>
    </citation>
    <scope>NUCLEOTIDE SEQUENCE</scope>
    <source>
        <strain evidence="13">CBS2887</strain>
    </source>
</reference>
<feature type="transmembrane region" description="Helical" evidence="8">
    <location>
        <begin position="135"/>
        <end position="159"/>
    </location>
</feature>
<accession>A0A9P8PKV2</accession>
<dbReference type="InterPro" id="IPR032880">
    <property type="entry name" value="CSC1/OSCA1-like_N"/>
</dbReference>
<feature type="transmembrane region" description="Helical" evidence="8">
    <location>
        <begin position="514"/>
        <end position="538"/>
    </location>
</feature>
<feature type="transmembrane region" description="Helical" evidence="8">
    <location>
        <begin position="469"/>
        <end position="494"/>
    </location>
</feature>
<proteinExistence type="inferred from homology"/>
<feature type="domain" description="CSC1/OSCA1-like cytosolic" evidence="12">
    <location>
        <begin position="255"/>
        <end position="451"/>
    </location>
</feature>
<feature type="region of interest" description="Disordered" evidence="7">
    <location>
        <begin position="796"/>
        <end position="820"/>
    </location>
</feature>
<evidence type="ECO:0000259" key="9">
    <source>
        <dbReference type="Pfam" id="PF02714"/>
    </source>
</evidence>
<keyword evidence="5 8" id="KW-1133">Transmembrane helix</keyword>
<feature type="domain" description="10TM putative phosphate transporter extracellular tail" evidence="10">
    <location>
        <begin position="828"/>
        <end position="895"/>
    </location>
</feature>
<dbReference type="InterPro" id="IPR003864">
    <property type="entry name" value="CSC1/OSCA1-like_7TM"/>
</dbReference>
<feature type="transmembrane region" description="Helical" evidence="8">
    <location>
        <begin position="720"/>
        <end position="739"/>
    </location>
</feature>
<evidence type="ECO:0000256" key="4">
    <source>
        <dbReference type="ARBA" id="ARBA00022692"/>
    </source>
</evidence>
<evidence type="ECO:0000259" key="12">
    <source>
        <dbReference type="Pfam" id="PF14703"/>
    </source>
</evidence>
<feature type="transmembrane region" description="Helical" evidence="8">
    <location>
        <begin position="604"/>
        <end position="622"/>
    </location>
</feature>
<evidence type="ECO:0000259" key="10">
    <source>
        <dbReference type="Pfam" id="PF12621"/>
    </source>
</evidence>
<dbReference type="OrthoDB" id="1076608at2759"/>
<dbReference type="Pfam" id="PF13967">
    <property type="entry name" value="RSN1_TM"/>
    <property type="match status" value="1"/>
</dbReference>
<evidence type="ECO:0000256" key="3">
    <source>
        <dbReference type="ARBA" id="ARBA00022448"/>
    </source>
</evidence>
<comment type="caution">
    <text evidence="13">The sequence shown here is derived from an EMBL/GenBank/DDBJ whole genome shotgun (WGS) entry which is preliminary data.</text>
</comment>
<dbReference type="InterPro" id="IPR027815">
    <property type="entry name" value="CSC1/OSCA1-like_cyt"/>
</dbReference>
<feature type="transmembrane region" description="Helical" evidence="8">
    <location>
        <begin position="559"/>
        <end position="584"/>
    </location>
</feature>
<protein>
    <submittedName>
        <fullName evidence="13">Uncharacterized protein</fullName>
    </submittedName>
</protein>
<dbReference type="PANTHER" id="PTHR13018:SF20">
    <property type="entry name" value="SPORULATION-SPECIFIC PROTEIN 75"/>
    <property type="match status" value="1"/>
</dbReference>
<comment type="subcellular location">
    <subcellularLocation>
        <location evidence="1">Membrane</location>
        <topology evidence="1">Multi-pass membrane protein</topology>
    </subcellularLocation>
</comment>
<dbReference type="Pfam" id="PF12621">
    <property type="entry name" value="PHM7_ext"/>
    <property type="match status" value="1"/>
</dbReference>
<feature type="compositionally biased region" description="Acidic residues" evidence="7">
    <location>
        <begin position="811"/>
        <end position="820"/>
    </location>
</feature>
<dbReference type="GO" id="GO:0005886">
    <property type="term" value="C:plasma membrane"/>
    <property type="evidence" value="ECO:0007669"/>
    <property type="project" value="TreeGrafter"/>
</dbReference>
<sequence length="902" mass="104378">MATLDQTHLDVLPKSVEESSILLANATINVVSSNQFLHILDFLNASRSGTAQSTAGINFQTFLSSLFISIIYCCFQVSIFSLLRSKIKHIYQPNCYYVSDKKKVPPLKEGLFSWLPATIMCPLTDYKAIGLDAYFIIRFLSFLIVLFFGLALMNIPVLITVNYKSGYSSYSPSDIIDYTNGTLPIVSGLDSISMSNIAPKFSKRLSVHLTMLMISVIWFHTLVISELREYIRIKNQFLTELNSKKTTDRIRDHKNTLLIDNVPLAMIDKKLITEMFDNICGSKIKNIWFVYDYGELKGLYARHLMLLDQIEQIETLIIYKKFFGDSTEQNTKDWTTYKNHHLKYNVKLALTYRMRFWLGFVPYPVWPKLQDLLVETTEQFTHNRHLMMEKRERLAARDRSPLTDHRYNKVFIQFDRSLPAHLLNQVQISNKFNQLDKTMLYTDPKDMNWSNLAVQSNLLVFVRVIIGNFLACVITLGWVIPVAFIGLVTQMPYLTALYPFLSWMKLLPEYITDVISNLLSVILLMCLSELVPYIFRWLSTIKCKRSGAEIELDVQRWMFFFLFLHIFLIVTISSGFTVILQGLLNNPVSIPNILATNLPKCSNFFFTYILVRGLSYFGNTLVQNYQLFKYFFIDPLRWSTPRRKFEGLASPPVYKWGSIYATFSVLGSIGLIYSILSPLILVFCVISFAMILISFKYSLKYQYSQVNHSENYGQFYPRALYHLYYGIYFLEICLIGLFALSRNEFDEANCLYHALLTLILLILTAVGQSQTQKLFQNLLTKNLSLTLHKSIEAGEKLRTNEKQGEERHELEDQEREQEQENELIMPDLERKGLHNDTFFQECFQNNNATVWLPKDEFGFSDSEIIYLKELGIDCSNSNSTLTSDGVIEIQNSPPDFLEDYGN</sequence>
<feature type="domain" description="CSC1/OSCA1-like N-terminal transmembrane" evidence="11">
    <location>
        <begin position="62"/>
        <end position="225"/>
    </location>
</feature>
<dbReference type="InterPro" id="IPR022257">
    <property type="entry name" value="PHM7_ext"/>
</dbReference>
<reference evidence="13" key="2">
    <citation type="submission" date="2021-01" db="EMBL/GenBank/DDBJ databases">
        <authorList>
            <person name="Schikora-Tamarit M.A."/>
        </authorList>
    </citation>
    <scope>NUCLEOTIDE SEQUENCE</scope>
    <source>
        <strain evidence="13">CBS2887</strain>
    </source>
</reference>
<feature type="transmembrane region" description="Helical" evidence="8">
    <location>
        <begin position="62"/>
        <end position="83"/>
    </location>
</feature>
<dbReference type="Pfam" id="PF14703">
    <property type="entry name" value="PHM7_cyt"/>
    <property type="match status" value="1"/>
</dbReference>
<dbReference type="InterPro" id="IPR045122">
    <property type="entry name" value="Csc1-like"/>
</dbReference>
<keyword evidence="4 8" id="KW-0812">Transmembrane</keyword>
<evidence type="ECO:0000313" key="14">
    <source>
        <dbReference type="Proteomes" id="UP000774326"/>
    </source>
</evidence>
<feature type="compositionally biased region" description="Basic and acidic residues" evidence="7">
    <location>
        <begin position="796"/>
        <end position="810"/>
    </location>
</feature>
<name>A0A9P8PKV2_WICPI</name>
<gene>
    <name evidence="13" type="ORF">WICPIJ_009858</name>
</gene>
<dbReference type="Proteomes" id="UP000774326">
    <property type="component" value="Unassembled WGS sequence"/>
</dbReference>
<dbReference type="GO" id="GO:0005227">
    <property type="term" value="F:calcium-activated cation channel activity"/>
    <property type="evidence" value="ECO:0007669"/>
    <property type="project" value="InterPro"/>
</dbReference>
<dbReference type="PANTHER" id="PTHR13018">
    <property type="entry name" value="PROBABLE MEMBRANE PROTEIN DUF221-RELATED"/>
    <property type="match status" value="1"/>
</dbReference>
<evidence type="ECO:0000259" key="11">
    <source>
        <dbReference type="Pfam" id="PF13967"/>
    </source>
</evidence>
<feature type="transmembrane region" description="Helical" evidence="8">
    <location>
        <begin position="751"/>
        <end position="767"/>
    </location>
</feature>
<organism evidence="13 14">
    <name type="scientific">Wickerhamomyces pijperi</name>
    <name type="common">Yeast</name>
    <name type="synonym">Pichia pijperi</name>
    <dbReference type="NCBI Taxonomy" id="599730"/>
    <lineage>
        <taxon>Eukaryota</taxon>
        <taxon>Fungi</taxon>
        <taxon>Dikarya</taxon>
        <taxon>Ascomycota</taxon>
        <taxon>Saccharomycotina</taxon>
        <taxon>Saccharomycetes</taxon>
        <taxon>Phaffomycetales</taxon>
        <taxon>Wickerhamomycetaceae</taxon>
        <taxon>Wickerhamomyces</taxon>
    </lineage>
</organism>
<evidence type="ECO:0000313" key="13">
    <source>
        <dbReference type="EMBL" id="KAH3673239.1"/>
    </source>
</evidence>
<evidence type="ECO:0000256" key="2">
    <source>
        <dbReference type="ARBA" id="ARBA00007779"/>
    </source>
</evidence>
<evidence type="ECO:0000256" key="5">
    <source>
        <dbReference type="ARBA" id="ARBA00022989"/>
    </source>
</evidence>
<dbReference type="Pfam" id="PF02714">
    <property type="entry name" value="RSN1_7TM"/>
    <property type="match status" value="1"/>
</dbReference>
<keyword evidence="6 8" id="KW-0472">Membrane</keyword>
<comment type="similarity">
    <text evidence="2">Belongs to the CSC1 (TC 1.A.17) family.</text>
</comment>
<evidence type="ECO:0000256" key="1">
    <source>
        <dbReference type="ARBA" id="ARBA00004141"/>
    </source>
</evidence>
<evidence type="ECO:0000256" key="8">
    <source>
        <dbReference type="SAM" id="Phobius"/>
    </source>
</evidence>
<feature type="transmembrane region" description="Helical" evidence="8">
    <location>
        <begin position="679"/>
        <end position="699"/>
    </location>
</feature>
<feature type="domain" description="CSC1/OSCA1-like 7TM region" evidence="9">
    <location>
        <begin position="463"/>
        <end position="738"/>
    </location>
</feature>
<dbReference type="AlphaFoldDB" id="A0A9P8PKV2"/>
<dbReference type="EMBL" id="JAEUBG010005684">
    <property type="protein sequence ID" value="KAH3673239.1"/>
    <property type="molecule type" value="Genomic_DNA"/>
</dbReference>
<evidence type="ECO:0000256" key="7">
    <source>
        <dbReference type="SAM" id="MobiDB-lite"/>
    </source>
</evidence>
<keyword evidence="3" id="KW-0813">Transport</keyword>
<keyword evidence="14" id="KW-1185">Reference proteome</keyword>
<feature type="transmembrane region" description="Helical" evidence="8">
    <location>
        <begin position="205"/>
        <end position="224"/>
    </location>
</feature>
<evidence type="ECO:0000256" key="6">
    <source>
        <dbReference type="ARBA" id="ARBA00023136"/>
    </source>
</evidence>